<reference evidence="3" key="1">
    <citation type="submission" date="2008-03" db="EMBL/GenBank/DDBJ databases">
        <title>Complete sequence of chromosome of Beijerinckia indica subsp. indica ATCC 9039.</title>
        <authorList>
            <consortium name="US DOE Joint Genome Institute"/>
            <person name="Copeland A."/>
            <person name="Lucas S."/>
            <person name="Lapidus A."/>
            <person name="Glavina del Rio T."/>
            <person name="Dalin E."/>
            <person name="Tice H."/>
            <person name="Bruce D."/>
            <person name="Goodwin L."/>
            <person name="Pitluck S."/>
            <person name="LaButti K."/>
            <person name="Schmutz J."/>
            <person name="Larimer F."/>
            <person name="Land M."/>
            <person name="Hauser L."/>
            <person name="Kyrpides N."/>
            <person name="Mikhailova N."/>
            <person name="Dunfield P.F."/>
            <person name="Dedysh S.N."/>
            <person name="Liesack W."/>
            <person name="Saw J.H."/>
            <person name="Alam M."/>
            <person name="Chen Y."/>
            <person name="Murrell J.C."/>
            <person name="Richardson P."/>
        </authorList>
    </citation>
    <scope>NUCLEOTIDE SEQUENCE [LARGE SCALE GENOMIC DNA]</scope>
    <source>
        <strain evidence="3">ATCC 9039 / DSM 1715 / NCIMB 8712</strain>
    </source>
</reference>
<evidence type="ECO:0000259" key="1">
    <source>
        <dbReference type="Pfam" id="PF00535"/>
    </source>
</evidence>
<gene>
    <name evidence="2" type="ordered locus">Bind_1618</name>
</gene>
<dbReference type="GO" id="GO:0016740">
    <property type="term" value="F:transferase activity"/>
    <property type="evidence" value="ECO:0007669"/>
    <property type="project" value="UniProtKB-KW"/>
</dbReference>
<sequence>MTHYVSVVIPCYNAANTIGECLSSLEAQTYPREFYEIIVADNGSTDGCLDLIRQKFPQVRIVQAVQKGSGYARNAGIEAAEGQLIASIDADCVADSKWIATLVEAIERVSDEVAAIGGMIEPYSYKTTIEHFEDFWIKQENLRQGKGLVRYAETPNAIFRIGPLRVMGGFDGTMGFDDADLGIRLQKAGFRIEFAPGAIVKHRNPSTWHELFRHRRKYGAFNFKLAQKYPELLGDVTDPRTARRVQLETIRRVCGGIVIKFPLALLTKWDKPSRLWPLADAVAALANYLGYRDAYVAFQRSSHH</sequence>
<dbReference type="HOGENOM" id="CLU_025996_19_3_5"/>
<dbReference type="InterPro" id="IPR029044">
    <property type="entry name" value="Nucleotide-diphossugar_trans"/>
</dbReference>
<dbReference type="STRING" id="395963.Bind_1618"/>
<dbReference type="AlphaFoldDB" id="B2IBZ4"/>
<accession>B2IBZ4</accession>
<dbReference type="Gene3D" id="3.90.550.10">
    <property type="entry name" value="Spore Coat Polysaccharide Biosynthesis Protein SpsA, Chain A"/>
    <property type="match status" value="1"/>
</dbReference>
<dbReference type="InterPro" id="IPR001173">
    <property type="entry name" value="Glyco_trans_2-like"/>
</dbReference>
<feature type="domain" description="Glycosyltransferase 2-like" evidence="1">
    <location>
        <begin position="6"/>
        <end position="163"/>
    </location>
</feature>
<organism evidence="2 3">
    <name type="scientific">Beijerinckia indica subsp. indica (strain ATCC 9039 / DSM 1715 / NCIMB 8712)</name>
    <dbReference type="NCBI Taxonomy" id="395963"/>
    <lineage>
        <taxon>Bacteria</taxon>
        <taxon>Pseudomonadati</taxon>
        <taxon>Pseudomonadota</taxon>
        <taxon>Alphaproteobacteria</taxon>
        <taxon>Hyphomicrobiales</taxon>
        <taxon>Beijerinckiaceae</taxon>
        <taxon>Beijerinckia</taxon>
    </lineage>
</organism>
<dbReference type="Pfam" id="PF00535">
    <property type="entry name" value="Glycos_transf_2"/>
    <property type="match status" value="1"/>
</dbReference>
<protein>
    <submittedName>
        <fullName evidence="2">Glycosyl transferase family 2</fullName>
    </submittedName>
</protein>
<keyword evidence="2" id="KW-0808">Transferase</keyword>
<dbReference type="PANTHER" id="PTHR43685">
    <property type="entry name" value="GLYCOSYLTRANSFERASE"/>
    <property type="match status" value="1"/>
</dbReference>
<dbReference type="KEGG" id="bid:Bind_1618"/>
<proteinExistence type="predicted"/>
<reference evidence="2 3" key="2">
    <citation type="journal article" date="2010" name="J. Bacteriol.">
        <title>Complete genome sequence of Beijerinckia indica subsp. indica.</title>
        <authorList>
            <person name="Tamas I."/>
            <person name="Dedysh S.N."/>
            <person name="Liesack W."/>
            <person name="Stott M.B."/>
            <person name="Alam M."/>
            <person name="Murrell J.C."/>
            <person name="Dunfield P.F."/>
        </authorList>
    </citation>
    <scope>NUCLEOTIDE SEQUENCE [LARGE SCALE GENOMIC DNA]</scope>
    <source>
        <strain evidence="3">ATCC 9039 / DSM 1715 / NCIMB 8712</strain>
    </source>
</reference>
<dbReference type="EMBL" id="CP001016">
    <property type="protein sequence ID" value="ACB95249.1"/>
    <property type="molecule type" value="Genomic_DNA"/>
</dbReference>
<dbReference type="CAZy" id="GT2">
    <property type="family name" value="Glycosyltransferase Family 2"/>
</dbReference>
<dbReference type="InterPro" id="IPR050834">
    <property type="entry name" value="Glycosyltransf_2"/>
</dbReference>
<dbReference type="OrthoDB" id="6653642at2"/>
<dbReference type="RefSeq" id="WP_012384606.1">
    <property type="nucleotide sequence ID" value="NC_010581.1"/>
</dbReference>
<dbReference type="eggNOG" id="COG1216">
    <property type="taxonomic scope" value="Bacteria"/>
</dbReference>
<dbReference type="Proteomes" id="UP000001695">
    <property type="component" value="Chromosome"/>
</dbReference>
<evidence type="ECO:0000313" key="3">
    <source>
        <dbReference type="Proteomes" id="UP000001695"/>
    </source>
</evidence>
<name>B2IBZ4_BEII9</name>
<dbReference type="SUPFAM" id="SSF53448">
    <property type="entry name" value="Nucleotide-diphospho-sugar transferases"/>
    <property type="match status" value="1"/>
</dbReference>
<keyword evidence="3" id="KW-1185">Reference proteome</keyword>
<dbReference type="PANTHER" id="PTHR43685:SF3">
    <property type="entry name" value="SLR2126 PROTEIN"/>
    <property type="match status" value="1"/>
</dbReference>
<evidence type="ECO:0000313" key="2">
    <source>
        <dbReference type="EMBL" id="ACB95249.1"/>
    </source>
</evidence>